<dbReference type="AlphaFoldDB" id="A0A6B2M3U6"/>
<dbReference type="PROSITE" id="PS50893">
    <property type="entry name" value="ABC_TRANSPORTER_2"/>
    <property type="match status" value="1"/>
</dbReference>
<sequence length="310" mass="34745">MVKLENVTKRFREHLAVDSFDLEVPEGALFGFIGPNGSGKTTTLRMILRIIEQDSGSISVMGEPHHSSANDAIGYLPEERGLYRKMTVLRQLMYFGNLKGLTNRAAKAAALEWLERLNLLEWKDKKLETLSKGMSQKIQFIATVLGKPRLLILDEPFSGLDPVNLEVLRDALLEMRKSGTTVIFSTHDMHIAEQLCDHICMIYKGQKVLDGSLESIQSKYGQDTLRLHFRSGTGLEEGQIPGASGVRYTGRFWEMRYAGDPHDALQAAMQVGRVDHFEVVHPSLHDIFVRIAQPADLPEEATIKQEVSDA</sequence>
<accession>A0A6B2M3U6</accession>
<dbReference type="EMBL" id="JAAGNX010000002">
    <property type="protein sequence ID" value="NDV62757.1"/>
    <property type="molecule type" value="Genomic_DNA"/>
</dbReference>
<evidence type="ECO:0000256" key="1">
    <source>
        <dbReference type="ARBA" id="ARBA00022448"/>
    </source>
</evidence>
<dbReference type="Proteomes" id="UP000478417">
    <property type="component" value="Unassembled WGS sequence"/>
</dbReference>
<evidence type="ECO:0000256" key="3">
    <source>
        <dbReference type="ARBA" id="ARBA00022840"/>
    </source>
</evidence>
<keyword evidence="1" id="KW-0813">Transport</keyword>
<dbReference type="SUPFAM" id="SSF52540">
    <property type="entry name" value="P-loop containing nucleoside triphosphate hydrolases"/>
    <property type="match status" value="1"/>
</dbReference>
<comment type="caution">
    <text evidence="5">The sequence shown here is derived from an EMBL/GenBank/DDBJ whole genome shotgun (WGS) entry which is preliminary data.</text>
</comment>
<keyword evidence="6" id="KW-1185">Reference proteome</keyword>
<dbReference type="RefSeq" id="WP_163965193.1">
    <property type="nucleotide sequence ID" value="NZ_JAAGNX010000002.1"/>
</dbReference>
<dbReference type="InterPro" id="IPR027417">
    <property type="entry name" value="P-loop_NTPase"/>
</dbReference>
<dbReference type="Gene3D" id="3.40.50.300">
    <property type="entry name" value="P-loop containing nucleotide triphosphate hydrolases"/>
    <property type="match status" value="1"/>
</dbReference>
<dbReference type="SMART" id="SM00382">
    <property type="entry name" value="AAA"/>
    <property type="match status" value="1"/>
</dbReference>
<name>A0A6B2M3U6_9BACT</name>
<protein>
    <submittedName>
        <fullName evidence="5">ATP-binding cassette domain-containing protein</fullName>
    </submittedName>
</protein>
<dbReference type="InterPro" id="IPR017871">
    <property type="entry name" value="ABC_transporter-like_CS"/>
</dbReference>
<dbReference type="PROSITE" id="PS00211">
    <property type="entry name" value="ABC_TRANSPORTER_1"/>
    <property type="match status" value="1"/>
</dbReference>
<dbReference type="InterPro" id="IPR050763">
    <property type="entry name" value="ABC_transporter_ATP-binding"/>
</dbReference>
<dbReference type="PANTHER" id="PTHR42711">
    <property type="entry name" value="ABC TRANSPORTER ATP-BINDING PROTEIN"/>
    <property type="match status" value="1"/>
</dbReference>
<organism evidence="5 6">
    <name type="scientific">Oceanipulchritudo coccoides</name>
    <dbReference type="NCBI Taxonomy" id="2706888"/>
    <lineage>
        <taxon>Bacteria</taxon>
        <taxon>Pseudomonadati</taxon>
        <taxon>Verrucomicrobiota</taxon>
        <taxon>Opitutia</taxon>
        <taxon>Puniceicoccales</taxon>
        <taxon>Oceanipulchritudinaceae</taxon>
        <taxon>Oceanipulchritudo</taxon>
    </lineage>
</organism>
<reference evidence="5 6" key="1">
    <citation type="submission" date="2020-02" db="EMBL/GenBank/DDBJ databases">
        <title>Albibacoteraceae fam. nov., the first described family within the subdivision 4 Verrucomicrobia.</title>
        <authorList>
            <person name="Xi F."/>
        </authorList>
    </citation>
    <scope>NUCLEOTIDE SEQUENCE [LARGE SCALE GENOMIC DNA]</scope>
    <source>
        <strain evidence="5 6">CK1056</strain>
    </source>
</reference>
<gene>
    <name evidence="5" type="ORF">G0Q06_09870</name>
</gene>
<dbReference type="InterPro" id="IPR025302">
    <property type="entry name" value="DrrA1/2-like_C"/>
</dbReference>
<dbReference type="Pfam" id="PF13732">
    <property type="entry name" value="DrrA1-3_C"/>
    <property type="match status" value="1"/>
</dbReference>
<proteinExistence type="predicted"/>
<keyword evidence="2" id="KW-0547">Nucleotide-binding</keyword>
<dbReference type="PANTHER" id="PTHR42711:SF16">
    <property type="entry name" value="ABC TRANSPORTER ATP-BINDING PROTEIN"/>
    <property type="match status" value="1"/>
</dbReference>
<feature type="domain" description="ABC transporter" evidence="4">
    <location>
        <begin position="2"/>
        <end position="229"/>
    </location>
</feature>
<dbReference type="Pfam" id="PF00005">
    <property type="entry name" value="ABC_tran"/>
    <property type="match status" value="1"/>
</dbReference>
<keyword evidence="3 5" id="KW-0067">ATP-binding</keyword>
<evidence type="ECO:0000313" key="6">
    <source>
        <dbReference type="Proteomes" id="UP000478417"/>
    </source>
</evidence>
<dbReference type="GO" id="GO:0016887">
    <property type="term" value="F:ATP hydrolysis activity"/>
    <property type="evidence" value="ECO:0007669"/>
    <property type="project" value="InterPro"/>
</dbReference>
<dbReference type="GO" id="GO:0005524">
    <property type="term" value="F:ATP binding"/>
    <property type="evidence" value="ECO:0007669"/>
    <property type="project" value="UniProtKB-KW"/>
</dbReference>
<evidence type="ECO:0000259" key="4">
    <source>
        <dbReference type="PROSITE" id="PS50893"/>
    </source>
</evidence>
<evidence type="ECO:0000313" key="5">
    <source>
        <dbReference type="EMBL" id="NDV62757.1"/>
    </source>
</evidence>
<dbReference type="InterPro" id="IPR003593">
    <property type="entry name" value="AAA+_ATPase"/>
</dbReference>
<evidence type="ECO:0000256" key="2">
    <source>
        <dbReference type="ARBA" id="ARBA00022741"/>
    </source>
</evidence>
<dbReference type="InterPro" id="IPR003439">
    <property type="entry name" value="ABC_transporter-like_ATP-bd"/>
</dbReference>